<protein>
    <submittedName>
        <fullName evidence="7">Amino acid permease</fullName>
    </submittedName>
</protein>
<evidence type="ECO:0000256" key="4">
    <source>
        <dbReference type="ARBA" id="ARBA00022989"/>
    </source>
</evidence>
<dbReference type="PANTHER" id="PTHR43243">
    <property type="entry name" value="INNER MEMBRANE TRANSPORTER YGJI-RELATED"/>
    <property type="match status" value="1"/>
</dbReference>
<keyword evidence="2" id="KW-0813">Transport</keyword>
<dbReference type="InterPro" id="IPR002293">
    <property type="entry name" value="AA/rel_permease1"/>
</dbReference>
<feature type="transmembrane region" description="Helical" evidence="6">
    <location>
        <begin position="284"/>
        <end position="308"/>
    </location>
</feature>
<evidence type="ECO:0000313" key="7">
    <source>
        <dbReference type="EMBL" id="CUR60183.1"/>
    </source>
</evidence>
<dbReference type="GO" id="GO:0015171">
    <property type="term" value="F:amino acid transmembrane transporter activity"/>
    <property type="evidence" value="ECO:0007669"/>
    <property type="project" value="TreeGrafter"/>
</dbReference>
<evidence type="ECO:0000256" key="5">
    <source>
        <dbReference type="ARBA" id="ARBA00023136"/>
    </source>
</evidence>
<reference evidence="7" key="1">
    <citation type="submission" date="2015-08" db="EMBL/GenBank/DDBJ databases">
        <authorList>
            <person name="Babu N.S."/>
            <person name="Beckwith C.J."/>
            <person name="Beseler K.G."/>
            <person name="Brison A."/>
            <person name="Carone J.V."/>
            <person name="Caskin T.P."/>
            <person name="Diamond M."/>
            <person name="Durham M.E."/>
            <person name="Foxe J.M."/>
            <person name="Go M."/>
            <person name="Henderson B.A."/>
            <person name="Jones I.B."/>
            <person name="McGettigan J.A."/>
            <person name="Micheletti S.J."/>
            <person name="Nasrallah M.E."/>
            <person name="Ortiz D."/>
            <person name="Piller C.R."/>
            <person name="Privatt S.R."/>
            <person name="Schneider S.L."/>
            <person name="Sharp S."/>
            <person name="Smith T.C."/>
            <person name="Stanton J.D."/>
            <person name="Ullery H.E."/>
            <person name="Wilson R.J."/>
            <person name="Serrano M.G."/>
            <person name="Buck G."/>
            <person name="Lee V."/>
            <person name="Wang Y."/>
            <person name="Carvalho R."/>
            <person name="Voegtly L."/>
            <person name="Shi R."/>
            <person name="Duckworth R."/>
            <person name="Johnson A."/>
            <person name="Loviza R."/>
            <person name="Walstead R."/>
            <person name="Shah Z."/>
            <person name="Kiflezghi M."/>
            <person name="Wade K."/>
            <person name="Ball S.L."/>
            <person name="Bradley K.W."/>
            <person name="Asai D.J."/>
            <person name="Bowman C.A."/>
            <person name="Russell D.A."/>
            <person name="Pope W.H."/>
            <person name="Jacobs-Sera D."/>
            <person name="Hendrix R.W."/>
            <person name="Hatfull G.F."/>
        </authorList>
    </citation>
    <scope>NUCLEOTIDE SEQUENCE</scope>
</reference>
<comment type="subcellular location">
    <subcellularLocation>
        <location evidence="1">Membrane</location>
        <topology evidence="1">Multi-pass membrane protein</topology>
    </subcellularLocation>
</comment>
<dbReference type="Gene3D" id="1.20.1740.10">
    <property type="entry name" value="Amino acid/polyamine transporter I"/>
    <property type="match status" value="1"/>
</dbReference>
<accession>A0A2P2CDX1</accession>
<feature type="transmembrane region" description="Helical" evidence="6">
    <location>
        <begin position="405"/>
        <end position="425"/>
    </location>
</feature>
<keyword evidence="5 6" id="KW-0472">Membrane</keyword>
<keyword evidence="4 6" id="KW-1133">Transmembrane helix</keyword>
<feature type="transmembrane region" description="Helical" evidence="6">
    <location>
        <begin position="61"/>
        <end position="82"/>
    </location>
</feature>
<name>A0A2P2CDX1_9ZZZZ</name>
<feature type="transmembrane region" description="Helical" evidence="6">
    <location>
        <begin position="378"/>
        <end position="399"/>
    </location>
</feature>
<evidence type="ECO:0000256" key="2">
    <source>
        <dbReference type="ARBA" id="ARBA00022448"/>
    </source>
</evidence>
<feature type="transmembrane region" description="Helical" evidence="6">
    <location>
        <begin position="29"/>
        <end position="49"/>
    </location>
</feature>
<dbReference type="EMBL" id="CZKA01000067">
    <property type="protein sequence ID" value="CUR60183.1"/>
    <property type="molecule type" value="Genomic_DNA"/>
</dbReference>
<organism evidence="7">
    <name type="scientific">metagenome</name>
    <dbReference type="NCBI Taxonomy" id="256318"/>
    <lineage>
        <taxon>unclassified sequences</taxon>
        <taxon>metagenomes</taxon>
    </lineage>
</organism>
<feature type="transmembrane region" description="Helical" evidence="6">
    <location>
        <begin position="243"/>
        <end position="263"/>
    </location>
</feature>
<feature type="transmembrane region" description="Helical" evidence="6">
    <location>
        <begin position="328"/>
        <end position="357"/>
    </location>
</feature>
<dbReference type="GO" id="GO:0016020">
    <property type="term" value="C:membrane"/>
    <property type="evidence" value="ECO:0007669"/>
    <property type="project" value="UniProtKB-SubCell"/>
</dbReference>
<evidence type="ECO:0000256" key="1">
    <source>
        <dbReference type="ARBA" id="ARBA00004141"/>
    </source>
</evidence>
<keyword evidence="3 6" id="KW-0812">Transmembrane</keyword>
<sequence>MSVFRTKSVEQSIEDTEDPEFKLKKRLTVVDLTVFGIGVVIGAGIFTLTGRAAQAYAGPGVVFSFIIAAVCCALAALCYAEFASTVPVSGSAYTFSYATLGEMVAWIIGWDLILELMLGASVVAQGWSTYFVTFLDEIGITWPASLGPSAEASFGHFNLAALLLVAILTALVAYGIKESLRVNLVLVAVKLFVVLFVIVMGIQFIDTDNYSPFIPESSGPAAGAEGWIHAPLVQVLFGLEPQVYGILGIVSAASVVFFAYIGFDVVATTAEEAKNPQRDLPRGIIFSLAICTLLYVAVALVITGMVNYKDIDAEAALATAFSDRGHDGYATLISAGAVAGLTTVVMTLMIGAIRVLFAMSRDGLLPARFAHVNPTTGTPLRITLTIGAVVAVVASLTPIGKLEEMVNIGTLSAFALVSIAVPILRKRRPDLKRSFKVPLSPALPILSALICLYLMLNLSVETWLRFLVWMAVGFGIYFAYGYRNSRVGRGQPAPEPEATNI</sequence>
<feature type="transmembrane region" description="Helical" evidence="6">
    <location>
        <begin position="437"/>
        <end position="456"/>
    </location>
</feature>
<feature type="transmembrane region" description="Helical" evidence="6">
    <location>
        <begin position="157"/>
        <end position="176"/>
    </location>
</feature>
<feature type="transmembrane region" description="Helical" evidence="6">
    <location>
        <begin position="103"/>
        <end position="127"/>
    </location>
</feature>
<dbReference type="PIRSF" id="PIRSF006060">
    <property type="entry name" value="AA_transporter"/>
    <property type="match status" value="1"/>
</dbReference>
<dbReference type="Pfam" id="PF13520">
    <property type="entry name" value="AA_permease_2"/>
    <property type="match status" value="1"/>
</dbReference>
<dbReference type="PANTHER" id="PTHR43243:SF4">
    <property type="entry name" value="CATIONIC AMINO ACID TRANSPORTER 4"/>
    <property type="match status" value="1"/>
</dbReference>
<proteinExistence type="predicted"/>
<evidence type="ECO:0000256" key="3">
    <source>
        <dbReference type="ARBA" id="ARBA00022692"/>
    </source>
</evidence>
<feature type="transmembrane region" description="Helical" evidence="6">
    <location>
        <begin position="183"/>
        <end position="205"/>
    </location>
</feature>
<gene>
    <name evidence="7" type="ORF">NOCA270121</name>
</gene>
<dbReference type="AlphaFoldDB" id="A0A2P2CDX1"/>
<evidence type="ECO:0000256" key="6">
    <source>
        <dbReference type="SAM" id="Phobius"/>
    </source>
</evidence>
<feature type="transmembrane region" description="Helical" evidence="6">
    <location>
        <begin position="462"/>
        <end position="480"/>
    </location>
</feature>